<sequence>MGVRRAPGEPLPDRAGSPVVGDEGDWAPEVDRPPGTDGAGTIVLGDSADLRLPQFAGTVRREVERLGADGWERWAIPAESGDRFLVQFVCVGDGGLEMRLGGSGTQGRRDRVNCGDTFESVEVTAVDEGLVVVFRRMGPGPVEAAVQVVAIP</sequence>
<gene>
    <name evidence="2" type="ORF">Prubr_30280</name>
</gene>
<feature type="region of interest" description="Disordered" evidence="1">
    <location>
        <begin position="1"/>
        <end position="38"/>
    </location>
</feature>
<evidence type="ECO:0000313" key="3">
    <source>
        <dbReference type="Proteomes" id="UP000680866"/>
    </source>
</evidence>
<proteinExistence type="predicted"/>
<dbReference type="Proteomes" id="UP000680866">
    <property type="component" value="Chromosome"/>
</dbReference>
<dbReference type="AlphaFoldDB" id="A0A810MXY3"/>
<accession>A0A810MXY3</accession>
<reference evidence="2" key="1">
    <citation type="submission" date="2020-08" db="EMBL/GenBank/DDBJ databases">
        <title>Whole genome shotgun sequence of Polymorphospora rubra NBRC 101157.</title>
        <authorList>
            <person name="Komaki H."/>
            <person name="Tamura T."/>
        </authorList>
    </citation>
    <scope>NUCLEOTIDE SEQUENCE</scope>
    <source>
        <strain evidence="2">NBRC 101157</strain>
    </source>
</reference>
<name>A0A810MXY3_9ACTN</name>
<evidence type="ECO:0000256" key="1">
    <source>
        <dbReference type="SAM" id="MobiDB-lite"/>
    </source>
</evidence>
<keyword evidence="3" id="KW-1185">Reference proteome</keyword>
<evidence type="ECO:0000313" key="2">
    <source>
        <dbReference type="EMBL" id="BCJ66007.1"/>
    </source>
</evidence>
<dbReference type="EMBL" id="AP023359">
    <property type="protein sequence ID" value="BCJ66007.1"/>
    <property type="molecule type" value="Genomic_DNA"/>
</dbReference>
<dbReference type="RefSeq" id="WP_212825819.1">
    <property type="nucleotide sequence ID" value="NZ_AP023359.1"/>
</dbReference>
<dbReference type="KEGG" id="pry:Prubr_30280"/>
<protein>
    <submittedName>
        <fullName evidence="2">Uncharacterized protein</fullName>
    </submittedName>
</protein>
<organism evidence="2 3">
    <name type="scientific">Polymorphospora rubra</name>
    <dbReference type="NCBI Taxonomy" id="338584"/>
    <lineage>
        <taxon>Bacteria</taxon>
        <taxon>Bacillati</taxon>
        <taxon>Actinomycetota</taxon>
        <taxon>Actinomycetes</taxon>
        <taxon>Micromonosporales</taxon>
        <taxon>Micromonosporaceae</taxon>
        <taxon>Polymorphospora</taxon>
    </lineage>
</organism>